<evidence type="ECO:0000313" key="1">
    <source>
        <dbReference type="EMBL" id="CAD1574433.1"/>
    </source>
</evidence>
<name>A0A6V7LE37_9HYME</name>
<sequence>MGSLPPAIVAPQCLEFACSTLYCCSAVKDRKRHGVFRLHQHAELRSLVCFRAAAGAAAALPPTLFFHDIVYVELSE</sequence>
<reference evidence="1" key="1">
    <citation type="submission" date="2020-07" db="EMBL/GenBank/DDBJ databases">
        <authorList>
            <person name="Ferguson B K."/>
        </authorList>
    </citation>
    <scope>NUCLEOTIDE SEQUENCE</scope>
    <source>
        <strain evidence="1">L06</strain>
    </source>
</reference>
<gene>
    <name evidence="1" type="ORF">BBRV_LOCUS103887</name>
</gene>
<protein>
    <submittedName>
        <fullName evidence="1">Uncharacterized protein</fullName>
    </submittedName>
</protein>
<organism evidence="1">
    <name type="scientific">Bracon brevicornis</name>
    <dbReference type="NCBI Taxonomy" id="1563983"/>
    <lineage>
        <taxon>Eukaryota</taxon>
        <taxon>Metazoa</taxon>
        <taxon>Ecdysozoa</taxon>
        <taxon>Arthropoda</taxon>
        <taxon>Hexapoda</taxon>
        <taxon>Insecta</taxon>
        <taxon>Pterygota</taxon>
        <taxon>Neoptera</taxon>
        <taxon>Endopterygota</taxon>
        <taxon>Hymenoptera</taxon>
        <taxon>Apocrita</taxon>
        <taxon>Ichneumonoidea</taxon>
        <taxon>Braconidae</taxon>
        <taxon>Braconinae</taxon>
        <taxon>Bracon</taxon>
    </lineage>
</organism>
<proteinExistence type="predicted"/>
<dbReference type="EMBL" id="CADCXW020000342">
    <property type="protein sequence ID" value="CAD1574433.1"/>
    <property type="molecule type" value="Genomic_DNA"/>
</dbReference>
<dbReference type="AlphaFoldDB" id="A0A6V7LE37"/>
<accession>A0A6V7LE37</accession>